<dbReference type="Proteomes" id="UP000185544">
    <property type="component" value="Chromosome"/>
</dbReference>
<dbReference type="KEGG" id="pabo:BCY86_07770"/>
<reference evidence="1 2" key="1">
    <citation type="submission" date="2016-08" db="EMBL/GenBank/DDBJ databases">
        <title>Identification and validation of antigenic proteins from Pajaroellobacter abortibovis using de-novo genome sequence assembly and reverse vaccinology.</title>
        <authorList>
            <person name="Welly B.T."/>
            <person name="Miller M.R."/>
            <person name="Stott J.L."/>
            <person name="Blanchard M.T."/>
            <person name="Islas-Trejo A.D."/>
            <person name="O'Rourke S.M."/>
            <person name="Young A.E."/>
            <person name="Medrano J.F."/>
            <person name="Van Eenennaam A.L."/>
        </authorList>
    </citation>
    <scope>NUCLEOTIDE SEQUENCE [LARGE SCALE GENOMIC DNA]</scope>
    <source>
        <strain evidence="1 2">BTF92-0548A/99-0131</strain>
    </source>
</reference>
<dbReference type="STRING" id="1882918.BCY86_07770"/>
<proteinExistence type="predicted"/>
<accession>A0A1L6MYD6</accession>
<evidence type="ECO:0000313" key="1">
    <source>
        <dbReference type="EMBL" id="APS00581.1"/>
    </source>
</evidence>
<gene>
    <name evidence="1" type="ORF">BCY86_07770</name>
</gene>
<sequence length="172" mass="20233">MKKKWMIRTIAFALLLWMGCSPKRPYYREGVFHIHDAVFQLGQIPPTWTPLSIHEATIGFRDAAQHASVFLYARCHQKRDDIPLTVLTNHLLLGTTERDIREQQTIPLDGREALFTHLHAKLDGVEMHYEIYVLKKDDCLYKFIYMRSIQEKEELSEAFKRSVTGFRAIRQE</sequence>
<dbReference type="AlphaFoldDB" id="A0A1L6MYD6"/>
<evidence type="ECO:0008006" key="3">
    <source>
        <dbReference type="Google" id="ProtNLM"/>
    </source>
</evidence>
<dbReference type="PROSITE" id="PS51257">
    <property type="entry name" value="PROKAR_LIPOPROTEIN"/>
    <property type="match status" value="1"/>
</dbReference>
<keyword evidence="2" id="KW-1185">Reference proteome</keyword>
<name>A0A1L6MYD6_9BACT</name>
<protein>
    <recommendedName>
        <fullName evidence="3">Lipoprotein</fullName>
    </recommendedName>
</protein>
<dbReference type="EMBL" id="CP016908">
    <property type="protein sequence ID" value="APS00581.1"/>
    <property type="molecule type" value="Genomic_DNA"/>
</dbReference>
<organism evidence="1 2">
    <name type="scientific">Pajaroellobacter abortibovis</name>
    <dbReference type="NCBI Taxonomy" id="1882918"/>
    <lineage>
        <taxon>Bacteria</taxon>
        <taxon>Pseudomonadati</taxon>
        <taxon>Myxococcota</taxon>
        <taxon>Polyangia</taxon>
        <taxon>Polyangiales</taxon>
        <taxon>Polyangiaceae</taxon>
    </lineage>
</organism>
<evidence type="ECO:0000313" key="2">
    <source>
        <dbReference type="Proteomes" id="UP000185544"/>
    </source>
</evidence>